<organism evidence="3 4">
    <name type="scientific">Exocentrus adspersus</name>
    <dbReference type="NCBI Taxonomy" id="1586481"/>
    <lineage>
        <taxon>Eukaryota</taxon>
        <taxon>Metazoa</taxon>
        <taxon>Ecdysozoa</taxon>
        <taxon>Arthropoda</taxon>
        <taxon>Hexapoda</taxon>
        <taxon>Insecta</taxon>
        <taxon>Pterygota</taxon>
        <taxon>Neoptera</taxon>
        <taxon>Endopterygota</taxon>
        <taxon>Coleoptera</taxon>
        <taxon>Polyphaga</taxon>
        <taxon>Cucujiformia</taxon>
        <taxon>Chrysomeloidea</taxon>
        <taxon>Cerambycidae</taxon>
        <taxon>Lamiinae</taxon>
        <taxon>Acanthocinini</taxon>
        <taxon>Exocentrus</taxon>
    </lineage>
</organism>
<evidence type="ECO:0000313" key="4">
    <source>
        <dbReference type="Proteomes" id="UP001159042"/>
    </source>
</evidence>
<dbReference type="InterPro" id="IPR004302">
    <property type="entry name" value="Cellulose/chitin-bd_N"/>
</dbReference>
<comment type="caution">
    <text evidence="3">The sequence shown here is derived from an EMBL/GenBank/DDBJ whole genome shotgun (WGS) entry which is preliminary data.</text>
</comment>
<keyword evidence="4" id="KW-1185">Reference proteome</keyword>
<dbReference type="Proteomes" id="UP001159042">
    <property type="component" value="Unassembled WGS sequence"/>
</dbReference>
<dbReference type="Pfam" id="PF03067">
    <property type="entry name" value="LPMO_10"/>
    <property type="match status" value="1"/>
</dbReference>
<accession>A0AAV8WCG6</accession>
<name>A0AAV8WCG6_9CUCU</name>
<evidence type="ECO:0000256" key="1">
    <source>
        <dbReference type="SAM" id="SignalP"/>
    </source>
</evidence>
<gene>
    <name evidence="3" type="ORF">NQ315_007000</name>
</gene>
<reference evidence="3 4" key="1">
    <citation type="journal article" date="2023" name="Insect Mol. Biol.">
        <title>Genome sequencing provides insights into the evolution of gene families encoding plant cell wall-degrading enzymes in longhorned beetles.</title>
        <authorList>
            <person name="Shin N.R."/>
            <person name="Okamura Y."/>
            <person name="Kirsch R."/>
            <person name="Pauchet Y."/>
        </authorList>
    </citation>
    <scope>NUCLEOTIDE SEQUENCE [LARGE SCALE GENOMIC DNA]</scope>
    <source>
        <strain evidence="3">EAD_L_NR</strain>
    </source>
</reference>
<sequence length="209" mass="22602">MAVILVLLVGPILLLEQVSGHGMMLEPTNRASLWRTYDSLPSNFEDNQFFCGGFKVQYEQNGGNCGPCGDNYADPQPRANENTGKYGLGIITGVYSSGSVINVSSTLTANHLGSLSYSVCVLEDSSSPETEECFQALKLADGSESYTVQPTDFNVVNQVQLPEDLTCDRCVLRWHYRCGNSWGDCGDGTGAIGCGDQETFRSCADILIL</sequence>
<dbReference type="EMBL" id="JANEYG010000003">
    <property type="protein sequence ID" value="KAJ8924209.1"/>
    <property type="molecule type" value="Genomic_DNA"/>
</dbReference>
<protein>
    <recommendedName>
        <fullName evidence="2">Chitin-binding type-4 domain-containing protein</fullName>
    </recommendedName>
</protein>
<evidence type="ECO:0000313" key="3">
    <source>
        <dbReference type="EMBL" id="KAJ8924209.1"/>
    </source>
</evidence>
<feature type="domain" description="Chitin-binding type-4" evidence="2">
    <location>
        <begin position="21"/>
        <end position="206"/>
    </location>
</feature>
<feature type="chain" id="PRO_5043631054" description="Chitin-binding type-4 domain-containing protein" evidence="1">
    <location>
        <begin position="21"/>
        <end position="209"/>
    </location>
</feature>
<keyword evidence="1" id="KW-0732">Signal</keyword>
<feature type="signal peptide" evidence="1">
    <location>
        <begin position="1"/>
        <end position="20"/>
    </location>
</feature>
<proteinExistence type="predicted"/>
<dbReference type="AlphaFoldDB" id="A0AAV8WCG6"/>
<evidence type="ECO:0000259" key="2">
    <source>
        <dbReference type="Pfam" id="PF03067"/>
    </source>
</evidence>